<keyword evidence="3" id="KW-1003">Cell membrane</keyword>
<organism evidence="9 10">
    <name type="scientific">Plasmodium gallinaceum</name>
    <dbReference type="NCBI Taxonomy" id="5849"/>
    <lineage>
        <taxon>Eukaryota</taxon>
        <taxon>Sar</taxon>
        <taxon>Alveolata</taxon>
        <taxon>Apicomplexa</taxon>
        <taxon>Aconoidasida</taxon>
        <taxon>Haemosporida</taxon>
        <taxon>Plasmodiidae</taxon>
        <taxon>Plasmodium</taxon>
        <taxon>Plasmodium (Haemamoeba)</taxon>
    </lineage>
</organism>
<dbReference type="InterPro" id="IPR038160">
    <property type="entry name" value="6_CYS_dom_sf"/>
</dbReference>
<evidence type="ECO:0000256" key="2">
    <source>
        <dbReference type="ARBA" id="ARBA00004241"/>
    </source>
</evidence>
<evidence type="ECO:0000256" key="1">
    <source>
        <dbReference type="ARBA" id="ARBA00004236"/>
    </source>
</evidence>
<comment type="subcellular location">
    <subcellularLocation>
        <location evidence="1">Cell membrane</location>
    </subcellularLocation>
    <subcellularLocation>
        <location evidence="2">Cell surface</location>
    </subcellularLocation>
</comment>
<dbReference type="Gene3D" id="2.60.40.2860">
    <property type="match status" value="1"/>
</dbReference>
<accession>A0A1J1GU47</accession>
<proteinExistence type="predicted"/>
<evidence type="ECO:0000259" key="8">
    <source>
        <dbReference type="PROSITE" id="PS51701"/>
    </source>
</evidence>
<evidence type="ECO:0000256" key="5">
    <source>
        <dbReference type="ARBA" id="ARBA00023136"/>
    </source>
</evidence>
<dbReference type="GeneID" id="39730483"/>
<protein>
    <submittedName>
        <fullName evidence="9">Transmission-blocking target antigen s230, putative</fullName>
    </submittedName>
</protein>
<keyword evidence="4" id="KW-0732">Signal</keyword>
<dbReference type="RefSeq" id="XP_028527376.1">
    <property type="nucleotide sequence ID" value="XM_028670645.1"/>
</dbReference>
<dbReference type="Pfam" id="PF07422">
    <property type="entry name" value="s48_45"/>
    <property type="match status" value="1"/>
</dbReference>
<dbReference type="VEuPathDB" id="PlasmoDB:PGAL8A_00195600"/>
<evidence type="ECO:0000313" key="10">
    <source>
        <dbReference type="Proteomes" id="UP000220797"/>
    </source>
</evidence>
<evidence type="ECO:0000256" key="3">
    <source>
        <dbReference type="ARBA" id="ARBA00022475"/>
    </source>
</evidence>
<reference evidence="9" key="1">
    <citation type="submission" date="2015-04" db="EMBL/GenBank/DDBJ databases">
        <authorList>
            <consortium name="Pathogen Informatics"/>
        </authorList>
    </citation>
    <scope>NUCLEOTIDE SEQUENCE [LARGE SCALE GENOMIC DNA]</scope>
    <source>
        <strain evidence="9">8A</strain>
    </source>
</reference>
<dbReference type="PROSITE" id="PS51701">
    <property type="entry name" value="6_CYS"/>
    <property type="match status" value="1"/>
</dbReference>
<dbReference type="Proteomes" id="UP000220797">
    <property type="component" value="Unassembled WGS sequence"/>
</dbReference>
<sequence length="343" mass="40414">MNKELNIHINGVLFVNETKNNKLDNEETKKKIYIYNNFFFNLNDNYNEYICRIKNFHMFSSCTEIASYNSNLTNDCLTSKNSTNYFYNVLVPFDNSYMNVKITDALQGSIIDYSKNLNNGSSFYLPYYVKEPITCMYKDEKNNTVANYIILKKNEKKILGCDFSDNSESFLSYHFDLQNFKEEILICNIHAKQYDFIGFFCSSKKNSTDYKISPYSCFNYVYDEKMNIQNIDDIIKPINFIPTNQNTNIKNPRYVKISSDKEKKFSCVCTYSNENAIKNGIMIINLSTEETENETLLSKKIYFKENILLTEEPESDDYSSDLFSLNNFEITLPFFIFFLFFIF</sequence>
<dbReference type="GO" id="GO:0009986">
    <property type="term" value="C:cell surface"/>
    <property type="evidence" value="ECO:0007669"/>
    <property type="project" value="UniProtKB-SubCell"/>
</dbReference>
<name>A0A1J1GU47_PLAGA</name>
<dbReference type="SMART" id="SM00970">
    <property type="entry name" value="s48_45"/>
    <property type="match status" value="1"/>
</dbReference>
<evidence type="ECO:0000256" key="6">
    <source>
        <dbReference type="ARBA" id="ARBA00023157"/>
    </source>
</evidence>
<gene>
    <name evidence="9" type="ORF">PGAL8A_00195600</name>
</gene>
<keyword evidence="10" id="KW-1185">Reference proteome</keyword>
<keyword evidence="6" id="KW-1015">Disulfide bond</keyword>
<comment type="caution">
    <text evidence="9">The sequence shown here is derived from an EMBL/GenBank/DDBJ whole genome shotgun (WGS) entry which is preliminary data.</text>
</comment>
<dbReference type="GO" id="GO:0005886">
    <property type="term" value="C:plasma membrane"/>
    <property type="evidence" value="ECO:0007669"/>
    <property type="project" value="UniProtKB-SubCell"/>
</dbReference>
<evidence type="ECO:0000313" key="9">
    <source>
        <dbReference type="EMBL" id="CRG94561.1"/>
    </source>
</evidence>
<evidence type="ECO:0000256" key="4">
    <source>
        <dbReference type="ARBA" id="ARBA00022729"/>
    </source>
</evidence>
<dbReference type="EMBL" id="CVMV01000032">
    <property type="protein sequence ID" value="CRG94561.1"/>
    <property type="molecule type" value="Genomic_DNA"/>
</dbReference>
<dbReference type="InterPro" id="IPR010884">
    <property type="entry name" value="6_CYS_dom"/>
</dbReference>
<keyword evidence="5" id="KW-0472">Membrane</keyword>
<keyword evidence="7" id="KW-0325">Glycoprotein</keyword>
<feature type="domain" description="6-Cys" evidence="8">
    <location>
        <begin position="157"/>
        <end position="291"/>
    </location>
</feature>
<dbReference type="AlphaFoldDB" id="A0A1J1GU47"/>
<evidence type="ECO:0000256" key="7">
    <source>
        <dbReference type="ARBA" id="ARBA00023180"/>
    </source>
</evidence>